<dbReference type="Proteomes" id="UP001219956">
    <property type="component" value="Unassembled WGS sequence"/>
</dbReference>
<dbReference type="PANTHER" id="PTHR11054">
    <property type="entry name" value="6-PHOSPHOGLUCONOLACTONASE"/>
    <property type="match status" value="1"/>
</dbReference>
<evidence type="ECO:0000256" key="5">
    <source>
        <dbReference type="ARBA" id="ARBA00013198"/>
    </source>
</evidence>
<comment type="function">
    <text evidence="2 7">Hydrolysis of 6-phosphogluconolactone to 6-phosphogluconate.</text>
</comment>
<proteinExistence type="inferred from homology"/>
<dbReference type="InterPro" id="IPR005900">
    <property type="entry name" value="6-phosphogluconolactonase_DevB"/>
</dbReference>
<comment type="caution">
    <text evidence="9">The sequence shown here is derived from an EMBL/GenBank/DDBJ whole genome shotgun (WGS) entry which is preliminary data.</text>
</comment>
<evidence type="ECO:0000256" key="6">
    <source>
        <dbReference type="ARBA" id="ARBA00020337"/>
    </source>
</evidence>
<comment type="catalytic activity">
    <reaction evidence="1 7">
        <text>6-phospho-D-glucono-1,5-lactone + H2O = 6-phospho-D-gluconate + H(+)</text>
        <dbReference type="Rhea" id="RHEA:12556"/>
        <dbReference type="ChEBI" id="CHEBI:15377"/>
        <dbReference type="ChEBI" id="CHEBI:15378"/>
        <dbReference type="ChEBI" id="CHEBI:57955"/>
        <dbReference type="ChEBI" id="CHEBI:58759"/>
        <dbReference type="EC" id="3.1.1.31"/>
    </reaction>
</comment>
<evidence type="ECO:0000256" key="1">
    <source>
        <dbReference type="ARBA" id="ARBA00000832"/>
    </source>
</evidence>
<reference evidence="9 10" key="1">
    <citation type="submission" date="2023-01" db="EMBL/GenBank/DDBJ databases">
        <title>Novel species of the genus Vogesella isolated from rivers.</title>
        <authorList>
            <person name="Lu H."/>
        </authorList>
    </citation>
    <scope>NUCLEOTIDE SEQUENCE [LARGE SCALE GENOMIC DNA]</scope>
    <source>
        <strain evidence="9 10">DC21W</strain>
    </source>
</reference>
<dbReference type="Gene3D" id="3.40.50.1360">
    <property type="match status" value="1"/>
</dbReference>
<evidence type="ECO:0000256" key="2">
    <source>
        <dbReference type="ARBA" id="ARBA00002681"/>
    </source>
</evidence>
<gene>
    <name evidence="7 9" type="primary">pgl</name>
    <name evidence="9" type="ORF">PQU95_03330</name>
</gene>
<evidence type="ECO:0000256" key="7">
    <source>
        <dbReference type="RuleBase" id="RU365095"/>
    </source>
</evidence>
<dbReference type="InterPro" id="IPR039104">
    <property type="entry name" value="6PGL"/>
</dbReference>
<evidence type="ECO:0000256" key="3">
    <source>
        <dbReference type="ARBA" id="ARBA00004961"/>
    </source>
</evidence>
<organism evidence="9 10">
    <name type="scientific">Vogesella aquatica</name>
    <dbReference type="NCBI Taxonomy" id="2984206"/>
    <lineage>
        <taxon>Bacteria</taxon>
        <taxon>Pseudomonadati</taxon>
        <taxon>Pseudomonadota</taxon>
        <taxon>Betaproteobacteria</taxon>
        <taxon>Neisseriales</taxon>
        <taxon>Chromobacteriaceae</taxon>
        <taxon>Vogesella</taxon>
    </lineage>
</organism>
<dbReference type="EC" id="3.1.1.31" evidence="5 7"/>
<dbReference type="RefSeq" id="WP_272750680.1">
    <property type="nucleotide sequence ID" value="NZ_JAQQLF010000004.1"/>
</dbReference>
<evidence type="ECO:0000313" key="9">
    <source>
        <dbReference type="EMBL" id="MDC7716252.1"/>
    </source>
</evidence>
<dbReference type="SUPFAM" id="SSF100950">
    <property type="entry name" value="NagB/RpiA/CoA transferase-like"/>
    <property type="match status" value="1"/>
</dbReference>
<dbReference type="InterPro" id="IPR006148">
    <property type="entry name" value="Glc/Gal-6P_isomerase"/>
</dbReference>
<accession>A0ABT5IUR9</accession>
<dbReference type="PANTHER" id="PTHR11054:SF0">
    <property type="entry name" value="6-PHOSPHOGLUCONOLACTONASE"/>
    <property type="match status" value="1"/>
</dbReference>
<keyword evidence="10" id="KW-1185">Reference proteome</keyword>
<comment type="similarity">
    <text evidence="4 7">Belongs to the glucosamine/galactosamine-6-phosphate isomerase family. 6-phosphogluconolactonase subfamily.</text>
</comment>
<name>A0ABT5IUR9_9NEIS</name>
<keyword evidence="7 9" id="KW-0378">Hydrolase</keyword>
<feature type="domain" description="Glucosamine/galactosamine-6-phosphate isomerase" evidence="8">
    <location>
        <begin position="8"/>
        <end position="216"/>
    </location>
</feature>
<dbReference type="EMBL" id="JAQQLF010000004">
    <property type="protein sequence ID" value="MDC7716252.1"/>
    <property type="molecule type" value="Genomic_DNA"/>
</dbReference>
<dbReference type="GO" id="GO:0017057">
    <property type="term" value="F:6-phosphogluconolactonase activity"/>
    <property type="evidence" value="ECO:0007669"/>
    <property type="project" value="UniProtKB-EC"/>
</dbReference>
<dbReference type="NCBIfam" id="TIGR01198">
    <property type="entry name" value="pgl"/>
    <property type="match status" value="1"/>
</dbReference>
<comment type="pathway">
    <text evidence="3 7">Carbohydrate degradation; pentose phosphate pathway; D-ribulose 5-phosphate from D-glucose 6-phosphate (oxidative stage): step 2/3.</text>
</comment>
<sequence>MHLNEFPQAADASAALAQAVAADLAAAIETRGRATLAVSGGRSPVPFFQALAQAALDWPRVTITLVDERVVPPGHADSNAGLVRQYLLQGQAAVAAFLPLVNTAANPEQELATAQTLWQTPDVVVLGMGDDGHTASLFPAAAQLAAGLDAANPHALLTVVPPAAPHTRISMTLAELRRSGKLYLAIAGANKRAVLDTALQGVNDTYPISYLLQPSEKPLHVYWAA</sequence>
<dbReference type="Pfam" id="PF01182">
    <property type="entry name" value="Glucosamine_iso"/>
    <property type="match status" value="1"/>
</dbReference>
<evidence type="ECO:0000259" key="8">
    <source>
        <dbReference type="Pfam" id="PF01182"/>
    </source>
</evidence>
<protein>
    <recommendedName>
        <fullName evidence="6 7">6-phosphogluconolactonase</fullName>
        <shortName evidence="7">6PGL</shortName>
        <ecNumber evidence="5 7">3.1.1.31</ecNumber>
    </recommendedName>
</protein>
<dbReference type="InterPro" id="IPR037171">
    <property type="entry name" value="NagB/RpiA_transferase-like"/>
</dbReference>
<dbReference type="CDD" id="cd01400">
    <property type="entry name" value="6PGL"/>
    <property type="match status" value="1"/>
</dbReference>
<evidence type="ECO:0000256" key="4">
    <source>
        <dbReference type="ARBA" id="ARBA00010662"/>
    </source>
</evidence>
<evidence type="ECO:0000313" key="10">
    <source>
        <dbReference type="Proteomes" id="UP001219956"/>
    </source>
</evidence>